<name>A0ACC8X9Z8_9FIRM</name>
<evidence type="ECO:0000313" key="1">
    <source>
        <dbReference type="EMBL" id="ONI39259.1"/>
    </source>
</evidence>
<comment type="caution">
    <text evidence="1">The sequence shown here is derived from an EMBL/GenBank/DDBJ whole genome shotgun (WGS) entry which is preliminary data.</text>
</comment>
<organism evidence="1 2">
    <name type="scientific">Candidatus Epulonipiscium fishelsonii</name>
    <dbReference type="NCBI Taxonomy" id="77094"/>
    <lineage>
        <taxon>Bacteria</taxon>
        <taxon>Bacillati</taxon>
        <taxon>Bacillota</taxon>
        <taxon>Clostridia</taxon>
        <taxon>Lachnospirales</taxon>
        <taxon>Lachnospiraceae</taxon>
        <taxon>Candidatus Epulonipiscium</taxon>
    </lineage>
</organism>
<keyword evidence="2" id="KW-1185">Reference proteome</keyword>
<reference evidence="1" key="1">
    <citation type="submission" date="2016-08" db="EMBL/GenBank/DDBJ databases">
        <authorList>
            <person name="Ngugi D.K."/>
            <person name="Miyake S."/>
            <person name="Stingl U."/>
        </authorList>
    </citation>
    <scope>NUCLEOTIDE SEQUENCE</scope>
    <source>
        <strain evidence="1">SCG-B11WGA-EpuloA1</strain>
    </source>
</reference>
<dbReference type="EMBL" id="LJDB01000065">
    <property type="protein sequence ID" value="ONI39259.1"/>
    <property type="molecule type" value="Genomic_DNA"/>
</dbReference>
<gene>
    <name evidence="1" type="ORF">AN396_08830</name>
</gene>
<accession>A0ACC8X9Z8</accession>
<protein>
    <submittedName>
        <fullName evidence="1">Uncharacterized protein</fullName>
    </submittedName>
</protein>
<dbReference type="Proteomes" id="UP000188605">
    <property type="component" value="Unassembled WGS sequence"/>
</dbReference>
<sequence>MKLSNRLEQIASFVQQGSIVADIGTDHAYIPIFLSQHNIVKKCIACDINKGPLENAIKHIKKYKIDNVETRISNGLKNLCNEDNIDTLIIAGMGGYSIIEILTNDINEILENVTTLIVQPQNNKPEVRKFLHSIGFKIYAEQFLKEDNKIYTIIVCEKGHEVYKDYEYIYGKYMIENPNKTFLDWIHYEGVQHKETLEYIKGLEQSYSILQWKEEVERKYNVYKETGL</sequence>
<evidence type="ECO:0000313" key="2">
    <source>
        <dbReference type="Proteomes" id="UP000188605"/>
    </source>
</evidence>
<proteinExistence type="predicted"/>